<evidence type="ECO:0000313" key="3">
    <source>
        <dbReference type="Proteomes" id="UP001326110"/>
    </source>
</evidence>
<keyword evidence="1" id="KW-0812">Transmembrane</keyword>
<dbReference type="Proteomes" id="UP001326110">
    <property type="component" value="Chromosome"/>
</dbReference>
<feature type="transmembrane region" description="Helical" evidence="1">
    <location>
        <begin position="74"/>
        <end position="96"/>
    </location>
</feature>
<feature type="transmembrane region" description="Helical" evidence="1">
    <location>
        <begin position="35"/>
        <end position="54"/>
    </location>
</feature>
<protein>
    <recommendedName>
        <fullName evidence="4">Transmembrane protein</fullName>
    </recommendedName>
</protein>
<keyword evidence="1" id="KW-0472">Membrane</keyword>
<evidence type="ECO:0008006" key="4">
    <source>
        <dbReference type="Google" id="ProtNLM"/>
    </source>
</evidence>
<evidence type="ECO:0000313" key="2">
    <source>
        <dbReference type="EMBL" id="WQH02284.1"/>
    </source>
</evidence>
<dbReference type="GeneID" id="43161635"/>
<keyword evidence="3" id="KW-1185">Reference proteome</keyword>
<accession>A0ABZ0XS92</accession>
<reference evidence="2 3" key="1">
    <citation type="submission" date="2023-11" db="EMBL/GenBank/DDBJ databases">
        <title>MicrobeMod: A computational toolkit for identifying prokaryotic methylation and restriction-modification with nanopore sequencing.</title>
        <authorList>
            <person name="Crits-Christoph A."/>
            <person name="Kang S.C."/>
            <person name="Lee H."/>
            <person name="Ostrov N."/>
        </authorList>
    </citation>
    <scope>NUCLEOTIDE SEQUENCE [LARGE SCALE GENOMIC DNA]</scope>
    <source>
        <strain evidence="2 3">ATCC 25935</strain>
    </source>
</reference>
<dbReference type="PROSITE" id="PS51257">
    <property type="entry name" value="PROKAR_LIPOPROTEIN"/>
    <property type="match status" value="1"/>
</dbReference>
<proteinExistence type="predicted"/>
<sequence>MTRTLTAVLPLVIWGVHFFFCYAYAAVACQRGGDPVWVLGAVSVLAVGAAALLFARSLRRVCRQGDAAPALHDWATLVTAALSLVAIVWTCVPMLMVEMCSGPASV</sequence>
<gene>
    <name evidence="2" type="ORF">SR858_14470</name>
</gene>
<name>A0ABZ0XS92_9BURK</name>
<keyword evidence="1" id="KW-1133">Transmembrane helix</keyword>
<evidence type="ECO:0000256" key="1">
    <source>
        <dbReference type="SAM" id="Phobius"/>
    </source>
</evidence>
<dbReference type="EMBL" id="CP140152">
    <property type="protein sequence ID" value="WQH02284.1"/>
    <property type="molecule type" value="Genomic_DNA"/>
</dbReference>
<organism evidence="2 3">
    <name type="scientific">Duganella zoogloeoides</name>
    <dbReference type="NCBI Taxonomy" id="75659"/>
    <lineage>
        <taxon>Bacteria</taxon>
        <taxon>Pseudomonadati</taxon>
        <taxon>Pseudomonadota</taxon>
        <taxon>Betaproteobacteria</taxon>
        <taxon>Burkholderiales</taxon>
        <taxon>Oxalobacteraceae</taxon>
        <taxon>Telluria group</taxon>
        <taxon>Duganella</taxon>
    </lineage>
</organism>
<dbReference type="RefSeq" id="WP_154819691.1">
    <property type="nucleotide sequence ID" value="NZ_CP140152.1"/>
</dbReference>